<protein>
    <submittedName>
        <fullName evidence="2">(rape) hypothetical protein</fullName>
    </submittedName>
</protein>
<sequence>MFSLHVQFNSIFSHLPSLILLFFIFDVEYGIISNGSARTYEYLTNVKTIRDIGAVQSEIHTLLL</sequence>
<reference evidence="2" key="1">
    <citation type="submission" date="2021-01" db="EMBL/GenBank/DDBJ databases">
        <authorList>
            <consortium name="Genoscope - CEA"/>
            <person name="William W."/>
        </authorList>
    </citation>
    <scope>NUCLEOTIDE SEQUENCE</scope>
</reference>
<keyword evidence="1" id="KW-1133">Transmembrane helix</keyword>
<name>A0A816J9Y7_BRANA</name>
<dbReference type="Proteomes" id="UP001295469">
    <property type="component" value="Chromosome C04"/>
</dbReference>
<feature type="transmembrane region" description="Helical" evidence="1">
    <location>
        <begin position="12"/>
        <end position="32"/>
    </location>
</feature>
<gene>
    <name evidence="2" type="ORF">DARMORV10_C04P27950.1</name>
</gene>
<evidence type="ECO:0000256" key="1">
    <source>
        <dbReference type="SAM" id="Phobius"/>
    </source>
</evidence>
<dbReference type="EMBL" id="HG994368">
    <property type="protein sequence ID" value="CAF1838905.1"/>
    <property type="molecule type" value="Genomic_DNA"/>
</dbReference>
<organism evidence="2">
    <name type="scientific">Brassica napus</name>
    <name type="common">Rape</name>
    <dbReference type="NCBI Taxonomy" id="3708"/>
    <lineage>
        <taxon>Eukaryota</taxon>
        <taxon>Viridiplantae</taxon>
        <taxon>Streptophyta</taxon>
        <taxon>Embryophyta</taxon>
        <taxon>Tracheophyta</taxon>
        <taxon>Spermatophyta</taxon>
        <taxon>Magnoliopsida</taxon>
        <taxon>eudicotyledons</taxon>
        <taxon>Gunneridae</taxon>
        <taxon>Pentapetalae</taxon>
        <taxon>rosids</taxon>
        <taxon>malvids</taxon>
        <taxon>Brassicales</taxon>
        <taxon>Brassicaceae</taxon>
        <taxon>Brassiceae</taxon>
        <taxon>Brassica</taxon>
    </lineage>
</organism>
<dbReference type="AlphaFoldDB" id="A0A816J9Y7"/>
<keyword evidence="1" id="KW-0472">Membrane</keyword>
<accession>A0A816J9Y7</accession>
<keyword evidence="1" id="KW-0812">Transmembrane</keyword>
<proteinExistence type="predicted"/>
<evidence type="ECO:0000313" key="2">
    <source>
        <dbReference type="EMBL" id="CAF1838905.1"/>
    </source>
</evidence>